<dbReference type="STRING" id="1127699.HMPREF9151_00852"/>
<dbReference type="SUPFAM" id="SSF50998">
    <property type="entry name" value="Quinoprotein alcohol dehydrogenase-like"/>
    <property type="match status" value="1"/>
</dbReference>
<proteinExistence type="predicted"/>
<dbReference type="InterPro" id="IPR011047">
    <property type="entry name" value="Quinoprotein_ADH-like_sf"/>
</dbReference>
<feature type="signal peptide" evidence="1">
    <location>
        <begin position="1"/>
        <end position="20"/>
    </location>
</feature>
<dbReference type="OrthoDB" id="1074930at2"/>
<keyword evidence="3" id="KW-1185">Reference proteome</keyword>
<dbReference type="InterPro" id="IPR011044">
    <property type="entry name" value="Quino_amine_DH_bsu"/>
</dbReference>
<evidence type="ECO:0000313" key="2">
    <source>
        <dbReference type="EMBL" id="EKY02107.1"/>
    </source>
</evidence>
<dbReference type="Gene3D" id="2.60.40.1120">
    <property type="entry name" value="Carboxypeptidase-like, regulatory domain"/>
    <property type="match status" value="1"/>
</dbReference>
<comment type="caution">
    <text evidence="2">The sequence shown here is derived from an EMBL/GenBank/DDBJ whole genome shotgun (WGS) entry which is preliminary data.</text>
</comment>
<organism evidence="2 3">
    <name type="scientific">Hoylesella saccharolytica F0055</name>
    <dbReference type="NCBI Taxonomy" id="1127699"/>
    <lineage>
        <taxon>Bacteria</taxon>
        <taxon>Pseudomonadati</taxon>
        <taxon>Bacteroidota</taxon>
        <taxon>Bacteroidia</taxon>
        <taxon>Bacteroidales</taxon>
        <taxon>Prevotellaceae</taxon>
        <taxon>Hoylesella</taxon>
    </lineage>
</organism>
<protein>
    <submittedName>
        <fullName evidence="2">Uncharacterized protein</fullName>
    </submittedName>
</protein>
<name>L1NFW6_9BACT</name>
<dbReference type="Proteomes" id="UP000010433">
    <property type="component" value="Unassembled WGS sequence"/>
</dbReference>
<evidence type="ECO:0000313" key="3">
    <source>
        <dbReference type="Proteomes" id="UP000010433"/>
    </source>
</evidence>
<gene>
    <name evidence="2" type="ORF">HMPREF9151_00852</name>
</gene>
<dbReference type="RefSeq" id="WP_009162061.1">
    <property type="nucleotide sequence ID" value="NZ_KB290980.1"/>
</dbReference>
<dbReference type="SUPFAM" id="SSF50969">
    <property type="entry name" value="YVTN repeat-like/Quinoprotein amine dehydrogenase"/>
    <property type="match status" value="1"/>
</dbReference>
<dbReference type="AlphaFoldDB" id="L1NFW6"/>
<sequence>MKKILLLAAATLLAAGTAMGQSADKLRIYLNPGHGCYGPNDRPNATIPYPNLPETGRPGEKGFYESSTNLMRTLPMVDKLVKMGIKRENIMLSRTENAPYPYVPNSPDNLKYDRPLSEICEEVDANNMDFFMSIHSNAAADGSTTNYPLILYRGRDGEGNDLAAGSRAMCEKMWGPHYMSELDPQSYYSKTQQNVRGDISFYGSSAVRHGTHGDYEGYLGVLKHGVPGFLIEGYFHTYQPARHRALNADYCKQDAIRMSRGLADIFHLTPETTGYIMGTVKDLHEKIVNDLFKYAPNTNDQWLPLNKAVVTLYKGTEAVKTYQVDELYNGIFVFEDLEPGEYTVRATLEGYKPQGDFTPTATSTEYQKLVAESMGKIVVKANETSYTKLYLESASFVPPAITYYNYPEPDQPAYLSMPTEMNFSRDAGTEYQLEGTVKRSITRDNKTVVLTDNAGTPELYLIDNATKKLVKKLSINGIAPAETDNAGFYSRLNDIAFSADGQLIGVNSVQCQFGAGQVKEGYKRGTLRIYKWQDLDADPIEWLTTQSSANFYYCDMGKTIAVSGASDDCKVLIGGTNAGGVKKGIRYLLLNVNQNTIVSSVFTEKTFNETSNFTEVKLGADYKLVVSPQADDQWVVDGNATAPVEFKPTGVQNTDSEIIGRMPDTALGDATETATSTGASFFKYAHHILMAAPYLKGTTVAGVKLLDVTDGIANARVITTNSLDLETPVADINFMAAGAHVKGANINLYLQLNNRIVSFTTKGVQQPIVKGIFAYGLKVTEDTNGYTFTFKANSDAKTANLVFTDATSGAEVGKVAISEVKEGANSITLTYDQLPGGKDQRMNWAVNIAGNAIPLINRINPADATTTYDRAFCAVDKSTESDYFGTVYVNNYKEKAPANNGIYVCDVNGVRQNTTPYQGAQAWDTNYRLGIDAEGKLYIAEWGDAHSGIFIADPAHIDGTYTQFFVGTPNTEGMYINNGENVGSSATAVFIGGSGSNTKLYAYLEDFGKAVGVYDIGQPDGTLRTTWDKAPSRIFTAPGQLNGNGNVIAGPDGGCWISQYRGKGYNSKGVPSLCYVDKDGNCTFNSGEPDWKDNLTGSVVAGFTVSNDGKTLVINDGDRVLQFFNITWNGSTPTLTPKYSYEIGTNIYQMAFDYAGNLICGSSSLAIYSIPTEDNQTTTPAKRTSIVEKKVATGIDEPIAEKTILSVKYVNPAGVISTTPFSGINIVITTYQDGNRKVTKVLK</sequence>
<accession>L1NFW6</accession>
<dbReference type="PATRIC" id="fig|1127699.3.peg.789"/>
<dbReference type="SUPFAM" id="SSF49478">
    <property type="entry name" value="Cna protein B-type domain"/>
    <property type="match status" value="1"/>
</dbReference>
<feature type="chain" id="PRO_5003955128" evidence="1">
    <location>
        <begin position="21"/>
        <end position="1243"/>
    </location>
</feature>
<reference evidence="2 3" key="1">
    <citation type="submission" date="2012-05" db="EMBL/GenBank/DDBJ databases">
        <authorList>
            <person name="Weinstock G."/>
            <person name="Sodergren E."/>
            <person name="Lobos E.A."/>
            <person name="Fulton L."/>
            <person name="Fulton R."/>
            <person name="Courtney L."/>
            <person name="Fronick C."/>
            <person name="O'Laughlin M."/>
            <person name="Godfrey J."/>
            <person name="Wilson R.M."/>
            <person name="Miner T."/>
            <person name="Farmer C."/>
            <person name="Delehaunty K."/>
            <person name="Cordes M."/>
            <person name="Minx P."/>
            <person name="Tomlinson C."/>
            <person name="Chen J."/>
            <person name="Wollam A."/>
            <person name="Pepin K.H."/>
            <person name="Bhonagiri V."/>
            <person name="Zhang X."/>
            <person name="Suruliraj S."/>
            <person name="Warren W."/>
            <person name="Mitreva M."/>
            <person name="Mardis E.R."/>
            <person name="Wilson R.K."/>
        </authorList>
    </citation>
    <scope>NUCLEOTIDE SEQUENCE [LARGE SCALE GENOMIC DNA]</scope>
    <source>
        <strain evidence="2 3">F0055</strain>
    </source>
</reference>
<dbReference type="Gene3D" id="3.40.630.40">
    <property type="entry name" value="Zn-dependent exopeptidases"/>
    <property type="match status" value="1"/>
</dbReference>
<keyword evidence="1" id="KW-0732">Signal</keyword>
<dbReference type="HOGENOM" id="CLU_262609_0_0_10"/>
<dbReference type="EMBL" id="AMEP01000056">
    <property type="protein sequence ID" value="EKY02107.1"/>
    <property type="molecule type" value="Genomic_DNA"/>
</dbReference>
<evidence type="ECO:0000256" key="1">
    <source>
        <dbReference type="SAM" id="SignalP"/>
    </source>
</evidence>
<dbReference type="SUPFAM" id="SSF53187">
    <property type="entry name" value="Zn-dependent exopeptidases"/>
    <property type="match status" value="1"/>
</dbReference>